<dbReference type="SUPFAM" id="SSF55729">
    <property type="entry name" value="Acyl-CoA N-acyltransferases (Nat)"/>
    <property type="match status" value="1"/>
</dbReference>
<dbReference type="PROSITE" id="PS51186">
    <property type="entry name" value="GNAT"/>
    <property type="match status" value="1"/>
</dbReference>
<proteinExistence type="predicted"/>
<dbReference type="InterPro" id="IPR016181">
    <property type="entry name" value="Acyl_CoA_acyltransferase"/>
</dbReference>
<evidence type="ECO:0000259" key="1">
    <source>
        <dbReference type="PROSITE" id="PS51186"/>
    </source>
</evidence>
<keyword evidence="2" id="KW-0808">Transferase</keyword>
<protein>
    <submittedName>
        <fullName evidence="2">Acetyltransferase (GNAT) family protein</fullName>
    </submittedName>
</protein>
<dbReference type="CDD" id="cd04301">
    <property type="entry name" value="NAT_SF"/>
    <property type="match status" value="1"/>
</dbReference>
<gene>
    <name evidence="2" type="ORF">CUTER_07405</name>
</gene>
<name>A0A0G3HFE5_9CORY</name>
<dbReference type="Pfam" id="PF13508">
    <property type="entry name" value="Acetyltransf_7"/>
    <property type="match status" value="1"/>
</dbReference>
<reference evidence="3" key="2">
    <citation type="submission" date="2015-05" db="EMBL/GenBank/DDBJ databases">
        <title>Complete genome sequence of Corynebacterium uterequi DSM 45634, isolated from the uterus of a maiden mare.</title>
        <authorList>
            <person name="Ruckert C."/>
            <person name="Albersmeier A."/>
            <person name="Winkler A."/>
            <person name="Tauch A."/>
        </authorList>
    </citation>
    <scope>NUCLEOTIDE SEQUENCE [LARGE SCALE GENOMIC DNA]</scope>
    <source>
        <strain evidence="3">DSM 45634</strain>
    </source>
</reference>
<accession>A0A0G3HFE5</accession>
<evidence type="ECO:0000313" key="2">
    <source>
        <dbReference type="EMBL" id="AKK11470.1"/>
    </source>
</evidence>
<dbReference type="EMBL" id="CP011546">
    <property type="protein sequence ID" value="AKK11470.1"/>
    <property type="molecule type" value="Genomic_DNA"/>
</dbReference>
<dbReference type="PATRIC" id="fig|1072256.5.peg.1464"/>
<evidence type="ECO:0000313" key="3">
    <source>
        <dbReference type="Proteomes" id="UP000035548"/>
    </source>
</evidence>
<feature type="domain" description="N-acetyltransferase" evidence="1">
    <location>
        <begin position="1"/>
        <end position="177"/>
    </location>
</feature>
<dbReference type="STRING" id="1072256.CUTER_07405"/>
<organism evidence="2 3">
    <name type="scientific">Corynebacterium uterequi</name>
    <dbReference type="NCBI Taxonomy" id="1072256"/>
    <lineage>
        <taxon>Bacteria</taxon>
        <taxon>Bacillati</taxon>
        <taxon>Actinomycetota</taxon>
        <taxon>Actinomycetes</taxon>
        <taxon>Mycobacteriales</taxon>
        <taxon>Corynebacteriaceae</taxon>
        <taxon>Corynebacterium</taxon>
    </lineage>
</organism>
<dbReference type="Proteomes" id="UP000035548">
    <property type="component" value="Chromosome"/>
</dbReference>
<dbReference type="AlphaFoldDB" id="A0A0G3HFE5"/>
<reference evidence="2 3" key="1">
    <citation type="journal article" date="2015" name="Genome Announc.">
        <title>Virulence Factor Genes Detected in the Complete Genome Sequence of Corynebacterium uterequi DSM 45634, Isolated from the Uterus of a Maiden Mare.</title>
        <authorList>
            <person name="Ruckert C."/>
            <person name="Kriete M."/>
            <person name="Jaenicke S."/>
            <person name="Winkler A."/>
            <person name="Tauch A."/>
        </authorList>
    </citation>
    <scope>NUCLEOTIDE SEQUENCE [LARGE SCALE GENOMIC DNA]</scope>
    <source>
        <strain evidence="2 3">DSM 45634</strain>
    </source>
</reference>
<keyword evidence="3" id="KW-1185">Reference proteome</keyword>
<dbReference type="KEGG" id="cut:CUTER_07405"/>
<dbReference type="Gene3D" id="3.40.630.30">
    <property type="match status" value="1"/>
</dbReference>
<dbReference type="InterPro" id="IPR000182">
    <property type="entry name" value="GNAT_dom"/>
</dbReference>
<sequence length="183" mass="19816">MTYRRLTPTDFCIVAPQLIGVHLAAMAYPASLAGRKLASWKADSRQPGFRAIAALTPDRIIGIAYGFLGSQDTWWDQQLRRAIADAGTDPAVAEHYFEVAEIHVAPGYQGHGVGRTLLIELLRGVAAPRALLSTPEVPGEANAAFALYRRAGFTDVARDFHYPGDERGFAILACRLPLDGPAD</sequence>
<dbReference type="GO" id="GO:0016747">
    <property type="term" value="F:acyltransferase activity, transferring groups other than amino-acyl groups"/>
    <property type="evidence" value="ECO:0007669"/>
    <property type="project" value="InterPro"/>
</dbReference>